<feature type="compositionally biased region" description="Polar residues" evidence="5">
    <location>
        <begin position="240"/>
        <end position="255"/>
    </location>
</feature>
<gene>
    <name evidence="8" type="ORF">A3P64_01860</name>
</gene>
<organism evidence="8 9">
    <name type="scientific">Lactobacillus johnsonii</name>
    <dbReference type="NCBI Taxonomy" id="33959"/>
    <lineage>
        <taxon>Bacteria</taxon>
        <taxon>Bacillati</taxon>
        <taxon>Bacillota</taxon>
        <taxon>Bacilli</taxon>
        <taxon>Lactobacillales</taxon>
        <taxon>Lactobacillaceae</taxon>
        <taxon>Lactobacillus</taxon>
    </lineage>
</organism>
<keyword evidence="2" id="KW-0645">Protease</keyword>
<feature type="region of interest" description="Disordered" evidence="5">
    <location>
        <begin position="240"/>
        <end position="297"/>
    </location>
</feature>
<keyword evidence="3 8" id="KW-0378">Hydrolase</keyword>
<dbReference type="PANTHER" id="PTHR47053">
    <property type="entry name" value="MUREIN DD-ENDOPEPTIDASE MEPH-RELATED"/>
    <property type="match status" value="1"/>
</dbReference>
<evidence type="ECO:0000256" key="3">
    <source>
        <dbReference type="ARBA" id="ARBA00022801"/>
    </source>
</evidence>
<evidence type="ECO:0000313" key="9">
    <source>
        <dbReference type="Proteomes" id="UP000216448"/>
    </source>
</evidence>
<evidence type="ECO:0000259" key="7">
    <source>
        <dbReference type="PROSITE" id="PS51935"/>
    </source>
</evidence>
<dbReference type="Proteomes" id="UP000216448">
    <property type="component" value="Unassembled WGS sequence"/>
</dbReference>
<dbReference type="InterPro" id="IPR038765">
    <property type="entry name" value="Papain-like_cys_pep_sf"/>
</dbReference>
<name>A0AAX0PXQ9_LACJH</name>
<dbReference type="Gene3D" id="3.90.1720.10">
    <property type="entry name" value="endopeptidase domain like (from Nostoc punctiforme)"/>
    <property type="match status" value="1"/>
</dbReference>
<feature type="domain" description="NlpC/P60" evidence="7">
    <location>
        <begin position="297"/>
        <end position="411"/>
    </location>
</feature>
<dbReference type="RefSeq" id="WP_095154331.1">
    <property type="nucleotide sequence ID" value="NZ_NIBB01000008.1"/>
</dbReference>
<feature type="chain" id="PRO_5043589459" evidence="6">
    <location>
        <begin position="20"/>
        <end position="411"/>
    </location>
</feature>
<evidence type="ECO:0000256" key="6">
    <source>
        <dbReference type="SAM" id="SignalP"/>
    </source>
</evidence>
<dbReference type="InterPro" id="IPR000064">
    <property type="entry name" value="NLP_P60_dom"/>
</dbReference>
<comment type="similarity">
    <text evidence="1">Belongs to the peptidase C40 family.</text>
</comment>
<dbReference type="PROSITE" id="PS51935">
    <property type="entry name" value="NLPC_P60"/>
    <property type="match status" value="1"/>
</dbReference>
<evidence type="ECO:0000313" key="8">
    <source>
        <dbReference type="EMBL" id="PAB53470.1"/>
    </source>
</evidence>
<dbReference type="GO" id="GO:0008234">
    <property type="term" value="F:cysteine-type peptidase activity"/>
    <property type="evidence" value="ECO:0007669"/>
    <property type="project" value="UniProtKB-KW"/>
</dbReference>
<keyword evidence="6" id="KW-0732">Signal</keyword>
<dbReference type="GO" id="GO:0006508">
    <property type="term" value="P:proteolysis"/>
    <property type="evidence" value="ECO:0007669"/>
    <property type="project" value="UniProtKB-KW"/>
</dbReference>
<accession>A0AAX0PXQ9</accession>
<evidence type="ECO:0000256" key="2">
    <source>
        <dbReference type="ARBA" id="ARBA00022670"/>
    </source>
</evidence>
<dbReference type="AlphaFoldDB" id="A0AAX0PXQ9"/>
<feature type="compositionally biased region" description="Low complexity" evidence="5">
    <location>
        <begin position="256"/>
        <end position="290"/>
    </location>
</feature>
<reference evidence="8 9" key="1">
    <citation type="submission" date="2017-05" db="EMBL/GenBank/DDBJ databases">
        <title>Lactobacillus johnsonii from commercial turkeys.</title>
        <authorList>
            <person name="Johnson T.J."/>
            <person name="Youmans B."/>
        </authorList>
    </citation>
    <scope>NUCLEOTIDE SEQUENCE [LARGE SCALE GENOMIC DNA]</scope>
    <source>
        <strain evidence="8 9">UMNLJ54</strain>
    </source>
</reference>
<keyword evidence="4" id="KW-0788">Thiol protease</keyword>
<dbReference type="EMBL" id="NIBB01000008">
    <property type="protein sequence ID" value="PAB53470.1"/>
    <property type="molecule type" value="Genomic_DNA"/>
</dbReference>
<dbReference type="Pfam" id="PF00877">
    <property type="entry name" value="NLPC_P60"/>
    <property type="match status" value="1"/>
</dbReference>
<evidence type="ECO:0000256" key="1">
    <source>
        <dbReference type="ARBA" id="ARBA00007074"/>
    </source>
</evidence>
<evidence type="ECO:0000256" key="4">
    <source>
        <dbReference type="ARBA" id="ARBA00022807"/>
    </source>
</evidence>
<feature type="signal peptide" evidence="6">
    <location>
        <begin position="1"/>
        <end position="19"/>
    </location>
</feature>
<sequence>MTIKSKVIKFTTAASFAVAGIATLSAAKLNSLSFNGTAQASTLQAPAKEIGVVKVNSKTGESVAVWNSYEDGKQQTGKYLPHQSSWKTYKKVKTVKGETWYNLGGNQWISSDNVEEEAPIAFTADLSAVATAVSQVPAANVNNAQQAATTTANTASVATTTPVQTNTAAPVQQATASVAQPAQQPATANTASVATTTPVQTNTAAPVQQATASVAQPAQQTATTTVSAKTNYVQTNTAATTKQVSTASTQSNTTYTAPAQNNTAAKPAQQAQPTQQASSQAATTQTAKPQVSTQSNSSTAQTVVSAAQSQIGKPYVWGATGPNAYDCSGLVQYAYSQAGKNVGRTTYQQAGAGQHISVSQAQAGDILMWGDYHDAIYVGNNQYVHAPQPGQNVTQASISSYFMPDYAIRVN</sequence>
<evidence type="ECO:0000256" key="5">
    <source>
        <dbReference type="SAM" id="MobiDB-lite"/>
    </source>
</evidence>
<dbReference type="SUPFAM" id="SSF54001">
    <property type="entry name" value="Cysteine proteinases"/>
    <property type="match status" value="1"/>
</dbReference>
<dbReference type="InterPro" id="IPR051202">
    <property type="entry name" value="Peptidase_C40"/>
</dbReference>
<dbReference type="PANTHER" id="PTHR47053:SF1">
    <property type="entry name" value="MUREIN DD-ENDOPEPTIDASE MEPH-RELATED"/>
    <property type="match status" value="1"/>
</dbReference>
<comment type="caution">
    <text evidence="8">The sequence shown here is derived from an EMBL/GenBank/DDBJ whole genome shotgun (WGS) entry which is preliminary data.</text>
</comment>
<protein>
    <submittedName>
        <fullName evidence="8">Hydrolase</fullName>
    </submittedName>
</protein>
<proteinExistence type="inferred from homology"/>